<evidence type="ECO:0000259" key="7">
    <source>
        <dbReference type="SMART" id="SM00830"/>
    </source>
</evidence>
<dbReference type="InterPro" id="IPR036263">
    <property type="entry name" value="Chorismate_II_sf"/>
</dbReference>
<accession>A0A1A3KS40</accession>
<dbReference type="GO" id="GO:0009697">
    <property type="term" value="P:salicylic acid biosynthetic process"/>
    <property type="evidence" value="ECO:0007669"/>
    <property type="project" value="TreeGrafter"/>
</dbReference>
<dbReference type="Proteomes" id="UP000093925">
    <property type="component" value="Unassembled WGS sequence"/>
</dbReference>
<comment type="caution">
    <text evidence="8">The sequence shown here is derived from an EMBL/GenBank/DDBJ whole genome shotgun (WGS) entry which is preliminary data.</text>
</comment>
<dbReference type="InterPro" id="IPR002701">
    <property type="entry name" value="CM_II_prokaryot"/>
</dbReference>
<keyword evidence="4 5" id="KW-0413">Isomerase</keyword>
<name>A0A1A3KS40_MYCAS</name>
<comment type="function">
    <text evidence="5">Catalyzes the Claisen rearrangement of chorismate to prephenate.</text>
</comment>
<dbReference type="EMBL" id="LZLM01000057">
    <property type="protein sequence ID" value="OBJ86766.1"/>
    <property type="molecule type" value="Genomic_DNA"/>
</dbReference>
<dbReference type="SUPFAM" id="SSF48600">
    <property type="entry name" value="Chorismate mutase II"/>
    <property type="match status" value="1"/>
</dbReference>
<keyword evidence="3 6" id="KW-0732">Signal</keyword>
<dbReference type="SMART" id="SM00830">
    <property type="entry name" value="CM_2"/>
    <property type="match status" value="1"/>
</dbReference>
<dbReference type="PIRSF" id="PIRSF026640">
    <property type="entry name" value="Peripl_chor_mut"/>
    <property type="match status" value="1"/>
</dbReference>
<dbReference type="GO" id="GO:0046417">
    <property type="term" value="P:chorismate metabolic process"/>
    <property type="evidence" value="ECO:0007669"/>
    <property type="project" value="InterPro"/>
</dbReference>
<dbReference type="InterPro" id="IPR036979">
    <property type="entry name" value="CM_dom_sf"/>
</dbReference>
<feature type="chain" id="PRO_5008325470" description="Chorismate mutase" evidence="6">
    <location>
        <begin position="22"/>
        <end position="191"/>
    </location>
</feature>
<dbReference type="Gene3D" id="1.20.59.10">
    <property type="entry name" value="Chorismate mutase"/>
    <property type="match status" value="1"/>
</dbReference>
<reference evidence="8 9" key="1">
    <citation type="submission" date="2016-06" db="EMBL/GenBank/DDBJ databases">
        <authorList>
            <person name="Kjaerup R.B."/>
            <person name="Dalgaard T.S."/>
            <person name="Juul-Madsen H.R."/>
        </authorList>
    </citation>
    <scope>NUCLEOTIDE SEQUENCE [LARGE SCALE GENOMIC DNA]</scope>
    <source>
        <strain evidence="8 9">1276495.2</strain>
    </source>
</reference>
<dbReference type="InterPro" id="IPR008240">
    <property type="entry name" value="Chorismate_mutase_periplasmic"/>
</dbReference>
<evidence type="ECO:0000256" key="1">
    <source>
        <dbReference type="ARBA" id="ARBA00004817"/>
    </source>
</evidence>
<comment type="catalytic activity">
    <reaction evidence="5">
        <text>chorismate = prephenate</text>
        <dbReference type="Rhea" id="RHEA:13897"/>
        <dbReference type="ChEBI" id="CHEBI:29748"/>
        <dbReference type="ChEBI" id="CHEBI:29934"/>
        <dbReference type="EC" id="5.4.99.5"/>
    </reaction>
</comment>
<feature type="signal peptide" evidence="6">
    <location>
        <begin position="1"/>
        <end position="21"/>
    </location>
</feature>
<dbReference type="PANTHER" id="PTHR38041">
    <property type="entry name" value="CHORISMATE MUTASE"/>
    <property type="match status" value="1"/>
</dbReference>
<evidence type="ECO:0000256" key="5">
    <source>
        <dbReference type="PIRNR" id="PIRNR026640"/>
    </source>
</evidence>
<evidence type="ECO:0000313" key="8">
    <source>
        <dbReference type="EMBL" id="OBJ86766.1"/>
    </source>
</evidence>
<sequence length="191" mass="20956">MVKAFVAGLITALLLAPPARADNSLTVLIDAAAERLQIAEPVAAHKWNTHTAIEDPARVEQELATLRAEAEAHQIDPNYPDYPDYIVTIFGDQVRATEAIEYSKFAQWKLDGAAAPPPSQDLSASRAQIDALNTKILSQISLNWGLLRSPSCERGVDEARAEVIRARRFDDLYQRALDTATRSYCLPQSAG</sequence>
<dbReference type="NCBIfam" id="TIGR01806">
    <property type="entry name" value="CM_mono2"/>
    <property type="match status" value="1"/>
</dbReference>
<organism evidence="8 9">
    <name type="scientific">Mycobacterium asiaticum</name>
    <dbReference type="NCBI Taxonomy" id="1790"/>
    <lineage>
        <taxon>Bacteria</taxon>
        <taxon>Bacillati</taxon>
        <taxon>Actinomycetota</taxon>
        <taxon>Actinomycetes</taxon>
        <taxon>Mycobacteriales</taxon>
        <taxon>Mycobacteriaceae</taxon>
        <taxon>Mycobacterium</taxon>
    </lineage>
</organism>
<gene>
    <name evidence="8" type="ORF">A5640_09195</name>
</gene>
<dbReference type="GO" id="GO:0004106">
    <property type="term" value="F:chorismate mutase activity"/>
    <property type="evidence" value="ECO:0007669"/>
    <property type="project" value="UniProtKB-EC"/>
</dbReference>
<feature type="domain" description="Chorismate mutase" evidence="7">
    <location>
        <begin position="20"/>
        <end position="104"/>
    </location>
</feature>
<dbReference type="EC" id="5.4.99.5" evidence="2 5"/>
<evidence type="ECO:0000313" key="9">
    <source>
        <dbReference type="Proteomes" id="UP000093925"/>
    </source>
</evidence>
<dbReference type="AlphaFoldDB" id="A0A1A3KS40"/>
<dbReference type="InterPro" id="IPR051331">
    <property type="entry name" value="Chorismate_mutase-related"/>
</dbReference>
<dbReference type="PANTHER" id="PTHR38041:SF2">
    <property type="entry name" value="SECRETED CHORISMATE MUTASE"/>
    <property type="match status" value="1"/>
</dbReference>
<evidence type="ECO:0000256" key="3">
    <source>
        <dbReference type="ARBA" id="ARBA00022729"/>
    </source>
</evidence>
<dbReference type="UniPathway" id="UPA00120">
    <property type="reaction ID" value="UER00203"/>
</dbReference>
<dbReference type="Pfam" id="PF01817">
    <property type="entry name" value="CM_2"/>
    <property type="match status" value="1"/>
</dbReference>
<evidence type="ECO:0000256" key="2">
    <source>
        <dbReference type="ARBA" id="ARBA00012404"/>
    </source>
</evidence>
<evidence type="ECO:0000256" key="6">
    <source>
        <dbReference type="SAM" id="SignalP"/>
    </source>
</evidence>
<comment type="pathway">
    <text evidence="1 5">Metabolic intermediate biosynthesis; prephenate biosynthesis; prephenate from chorismate: step 1/1.</text>
</comment>
<protein>
    <recommendedName>
        <fullName evidence="2 5">Chorismate mutase</fullName>
        <ecNumber evidence="2 5">5.4.99.5</ecNumber>
    </recommendedName>
</protein>
<dbReference type="RefSeq" id="WP_065139555.1">
    <property type="nucleotide sequence ID" value="NZ_LZLM01000057.1"/>
</dbReference>
<proteinExistence type="predicted"/>
<evidence type="ECO:0000256" key="4">
    <source>
        <dbReference type="ARBA" id="ARBA00023235"/>
    </source>
</evidence>
<dbReference type="NCBIfam" id="NF006741">
    <property type="entry name" value="PRK09269.1"/>
    <property type="match status" value="1"/>
</dbReference>